<evidence type="ECO:0000256" key="1">
    <source>
        <dbReference type="ARBA" id="ARBA00006739"/>
    </source>
</evidence>
<comment type="caution">
    <text evidence="5">The sequence shown here is derived from an EMBL/GenBank/DDBJ whole genome shotgun (WGS) entry which is preliminary data.</text>
</comment>
<dbReference type="InterPro" id="IPR029044">
    <property type="entry name" value="Nucleotide-diphossugar_trans"/>
</dbReference>
<evidence type="ECO:0000313" key="6">
    <source>
        <dbReference type="Proteomes" id="UP000808914"/>
    </source>
</evidence>
<keyword evidence="6" id="KW-1185">Reference proteome</keyword>
<evidence type="ECO:0000256" key="3">
    <source>
        <dbReference type="ARBA" id="ARBA00022679"/>
    </source>
</evidence>
<gene>
    <name evidence="5" type="ORF">JOD45_002616</name>
</gene>
<accession>A0ABS2Q2E7</accession>
<evidence type="ECO:0000256" key="2">
    <source>
        <dbReference type="ARBA" id="ARBA00022676"/>
    </source>
</evidence>
<keyword evidence="3" id="KW-0808">Transferase</keyword>
<comment type="similarity">
    <text evidence="1">Belongs to the glycosyltransferase 2 family.</text>
</comment>
<name>A0ABS2Q2E7_9BACL</name>
<dbReference type="EMBL" id="JAFBER010000020">
    <property type="protein sequence ID" value="MBM7646388.1"/>
    <property type="molecule type" value="Genomic_DNA"/>
</dbReference>
<feature type="domain" description="Glycosyltransferase 2-like" evidence="4">
    <location>
        <begin position="6"/>
        <end position="117"/>
    </location>
</feature>
<dbReference type="InterPro" id="IPR001173">
    <property type="entry name" value="Glyco_trans_2-like"/>
</dbReference>
<organism evidence="5 6">
    <name type="scientific">Scopulibacillus daqui</name>
    <dbReference type="NCBI Taxonomy" id="1469162"/>
    <lineage>
        <taxon>Bacteria</taxon>
        <taxon>Bacillati</taxon>
        <taxon>Bacillota</taxon>
        <taxon>Bacilli</taxon>
        <taxon>Bacillales</taxon>
        <taxon>Sporolactobacillaceae</taxon>
        <taxon>Scopulibacillus</taxon>
    </lineage>
</organism>
<reference evidence="5 6" key="1">
    <citation type="submission" date="2021-01" db="EMBL/GenBank/DDBJ databases">
        <title>Genomic Encyclopedia of Type Strains, Phase IV (KMG-IV): sequencing the most valuable type-strain genomes for metagenomic binning, comparative biology and taxonomic classification.</title>
        <authorList>
            <person name="Goeker M."/>
        </authorList>
    </citation>
    <scope>NUCLEOTIDE SEQUENCE [LARGE SCALE GENOMIC DNA]</scope>
    <source>
        <strain evidence="5 6">DSM 28236</strain>
    </source>
</reference>
<dbReference type="Proteomes" id="UP000808914">
    <property type="component" value="Unassembled WGS sequence"/>
</dbReference>
<evidence type="ECO:0000259" key="4">
    <source>
        <dbReference type="Pfam" id="PF00535"/>
    </source>
</evidence>
<sequence>MDPHFDIKLIDLPSNVGFSGSLNIGYFLSSGEFIAVHDGDDISHPERLERQIKFLKDNPDIDLVGTNYSYFPTGDFSNQTKANWLKFGDDILKTYAHGGHCVCHGTILFRGKVFDQLGGPTRRVKGAEDYEFIVKFLNAQLKIDNLPEVLYYYRSHPNQRSRQFFTKASDKQ</sequence>
<dbReference type="InterPro" id="IPR050834">
    <property type="entry name" value="Glycosyltransf_2"/>
</dbReference>
<dbReference type="PANTHER" id="PTHR43685">
    <property type="entry name" value="GLYCOSYLTRANSFERASE"/>
    <property type="match status" value="1"/>
</dbReference>
<dbReference type="Gene3D" id="3.90.550.10">
    <property type="entry name" value="Spore Coat Polysaccharide Biosynthesis Protein SpsA, Chain A"/>
    <property type="match status" value="1"/>
</dbReference>
<dbReference type="Pfam" id="PF00535">
    <property type="entry name" value="Glycos_transf_2"/>
    <property type="match status" value="1"/>
</dbReference>
<dbReference type="PANTHER" id="PTHR43685:SF5">
    <property type="entry name" value="GLYCOSYLTRANSFERASE EPSE-RELATED"/>
    <property type="match status" value="1"/>
</dbReference>
<proteinExistence type="inferred from homology"/>
<keyword evidence="2" id="KW-0328">Glycosyltransferase</keyword>
<dbReference type="SUPFAM" id="SSF53448">
    <property type="entry name" value="Nucleotide-diphospho-sugar transferases"/>
    <property type="match status" value="1"/>
</dbReference>
<evidence type="ECO:0000313" key="5">
    <source>
        <dbReference type="EMBL" id="MBM7646388.1"/>
    </source>
</evidence>
<protein>
    <submittedName>
        <fullName evidence="5">Glycosyltransferase involved in cell wall biosynthesis</fullName>
    </submittedName>
</protein>